<evidence type="ECO:0008006" key="4">
    <source>
        <dbReference type="Google" id="ProtNLM"/>
    </source>
</evidence>
<feature type="region of interest" description="Disordered" evidence="1">
    <location>
        <begin position="75"/>
        <end position="117"/>
    </location>
</feature>
<protein>
    <recommendedName>
        <fullName evidence="4">RxLR effector candidate protein</fullName>
    </recommendedName>
</protein>
<dbReference type="AlphaFoldDB" id="A0AAV0TWC2"/>
<evidence type="ECO:0000313" key="3">
    <source>
        <dbReference type="Proteomes" id="UP001162031"/>
    </source>
</evidence>
<reference evidence="2" key="1">
    <citation type="submission" date="2022-12" db="EMBL/GenBank/DDBJ databases">
        <authorList>
            <person name="Webb A."/>
        </authorList>
    </citation>
    <scope>NUCLEOTIDE SEQUENCE</scope>
    <source>
        <strain evidence="2">Hp1</strain>
    </source>
</reference>
<organism evidence="2 3">
    <name type="scientific">Hyaloperonospora brassicae</name>
    <name type="common">Brassica downy mildew</name>
    <name type="synonym">Peronospora brassicae</name>
    <dbReference type="NCBI Taxonomy" id="162125"/>
    <lineage>
        <taxon>Eukaryota</taxon>
        <taxon>Sar</taxon>
        <taxon>Stramenopiles</taxon>
        <taxon>Oomycota</taxon>
        <taxon>Peronosporomycetes</taxon>
        <taxon>Peronosporales</taxon>
        <taxon>Peronosporaceae</taxon>
        <taxon>Hyaloperonospora</taxon>
    </lineage>
</organism>
<evidence type="ECO:0000256" key="1">
    <source>
        <dbReference type="SAM" id="MobiDB-lite"/>
    </source>
</evidence>
<sequence>MALHQSWVMSSRTKTILNAASSSSSKALATQDAAEMRKTEHQQMESVAVYMYTLVQCYKVDESLRCRASLAEHAQPVSPVSQASSSPSTNAALPTSKACRREITFSPKHARSRTQVE</sequence>
<feature type="compositionally biased region" description="Low complexity" evidence="1">
    <location>
        <begin position="75"/>
        <end position="88"/>
    </location>
</feature>
<comment type="caution">
    <text evidence="2">The sequence shown here is derived from an EMBL/GenBank/DDBJ whole genome shotgun (WGS) entry which is preliminary data.</text>
</comment>
<evidence type="ECO:0000313" key="2">
    <source>
        <dbReference type="EMBL" id="CAI5726151.1"/>
    </source>
</evidence>
<dbReference type="EMBL" id="CANTFL010000641">
    <property type="protein sequence ID" value="CAI5726151.1"/>
    <property type="molecule type" value="Genomic_DNA"/>
</dbReference>
<proteinExistence type="predicted"/>
<name>A0AAV0TWC2_HYABA</name>
<keyword evidence="3" id="KW-1185">Reference proteome</keyword>
<dbReference type="Proteomes" id="UP001162031">
    <property type="component" value="Unassembled WGS sequence"/>
</dbReference>
<accession>A0AAV0TWC2</accession>
<gene>
    <name evidence="2" type="ORF">HBR001_LOCUS3770</name>
</gene>
<feature type="compositionally biased region" description="Basic residues" evidence="1">
    <location>
        <begin position="108"/>
        <end position="117"/>
    </location>
</feature>